<reference evidence="5 6" key="1">
    <citation type="submission" date="2020-08" db="EMBL/GenBank/DDBJ databases">
        <title>Edaphobacter telluris sp. nov. and Acidobacterium dinghuensis sp. nov., two acidobacteria isolated from forest soil.</title>
        <authorList>
            <person name="Fu J."/>
            <person name="Qiu L."/>
        </authorList>
    </citation>
    <scope>NUCLEOTIDE SEQUENCE [LARGE SCALE GENOMIC DNA]</scope>
    <source>
        <strain evidence="5">4Y35</strain>
    </source>
</reference>
<dbReference type="Gene3D" id="1.25.40.10">
    <property type="entry name" value="Tetratricopeptide repeat domain"/>
    <property type="match status" value="2"/>
</dbReference>
<dbReference type="Proteomes" id="UP000515312">
    <property type="component" value="Chromosome"/>
</dbReference>
<sequence length="358" mass="39476">MRYTSSITMRRCFLLCAFLWAPVLLSWPSRALQSSATTANSTDSAPSLAQAQQMLAQGKLDQSLAELNTLGKQTPEPLGVERLRGFIFYQQSKFVEADAAFAKALAQDPHDTEAMQLRGVTLFRMGKAADAIPLLEQAHASISEANIDPNYVLGVAYMQVGRLDDARHAFAAQYGFPADSAPAYLLAARMFFHQENVPAAHASASKALQLNPSLPLAHQLLGEIALATGDIPGAIAELEKEQQLNPLNGELYDRLGDAYLRNRQFTEAQHALNRAVLLEPNATGPYILLGKLMLNQQNPVMAGMYLERARQMDPANYMTHFLLGQVYRTEGRREDAAREFQTAEQLQSSRSSKMEAPH</sequence>
<feature type="signal peptide" evidence="4">
    <location>
        <begin position="1"/>
        <end position="31"/>
    </location>
</feature>
<gene>
    <name evidence="5" type="ORF">H7849_13825</name>
</gene>
<dbReference type="SMART" id="SM00028">
    <property type="entry name" value="TPR"/>
    <property type="match status" value="7"/>
</dbReference>
<keyword evidence="1" id="KW-0677">Repeat</keyword>
<proteinExistence type="predicted"/>
<dbReference type="SUPFAM" id="SSF48452">
    <property type="entry name" value="TPR-like"/>
    <property type="match status" value="2"/>
</dbReference>
<dbReference type="Pfam" id="PF07719">
    <property type="entry name" value="TPR_2"/>
    <property type="match status" value="1"/>
</dbReference>
<dbReference type="InterPro" id="IPR011990">
    <property type="entry name" value="TPR-like_helical_dom_sf"/>
</dbReference>
<evidence type="ECO:0000256" key="1">
    <source>
        <dbReference type="ARBA" id="ARBA00022737"/>
    </source>
</evidence>
<keyword evidence="2 3" id="KW-0802">TPR repeat</keyword>
<evidence type="ECO:0000256" key="2">
    <source>
        <dbReference type="ARBA" id="ARBA00022803"/>
    </source>
</evidence>
<name>A0A7G8BCJ3_9BACT</name>
<evidence type="ECO:0000313" key="5">
    <source>
        <dbReference type="EMBL" id="QNI30263.1"/>
    </source>
</evidence>
<evidence type="ECO:0000256" key="4">
    <source>
        <dbReference type="SAM" id="SignalP"/>
    </source>
</evidence>
<feature type="repeat" description="TPR" evidence="3">
    <location>
        <begin position="317"/>
        <end position="350"/>
    </location>
</feature>
<organism evidence="5 6">
    <name type="scientific">Alloacidobacterium dinghuense</name>
    <dbReference type="NCBI Taxonomy" id="2763107"/>
    <lineage>
        <taxon>Bacteria</taxon>
        <taxon>Pseudomonadati</taxon>
        <taxon>Acidobacteriota</taxon>
        <taxon>Terriglobia</taxon>
        <taxon>Terriglobales</taxon>
        <taxon>Acidobacteriaceae</taxon>
        <taxon>Alloacidobacterium</taxon>
    </lineage>
</organism>
<dbReference type="PROSITE" id="PS50005">
    <property type="entry name" value="TPR"/>
    <property type="match status" value="2"/>
</dbReference>
<protein>
    <submittedName>
        <fullName evidence="5">Tetratricopeptide repeat protein</fullName>
    </submittedName>
</protein>
<dbReference type="InterPro" id="IPR019734">
    <property type="entry name" value="TPR_rpt"/>
</dbReference>
<dbReference type="Pfam" id="PF13432">
    <property type="entry name" value="TPR_16"/>
    <property type="match status" value="2"/>
</dbReference>
<feature type="chain" id="PRO_5029019775" evidence="4">
    <location>
        <begin position="32"/>
        <end position="358"/>
    </location>
</feature>
<dbReference type="PANTHER" id="PTHR45586">
    <property type="entry name" value="TPR REPEAT-CONTAINING PROTEIN PA4667"/>
    <property type="match status" value="1"/>
</dbReference>
<keyword evidence="4" id="KW-0732">Signal</keyword>
<evidence type="ECO:0000256" key="3">
    <source>
        <dbReference type="PROSITE-ProRule" id="PRU00339"/>
    </source>
</evidence>
<dbReference type="KEGG" id="adin:H7849_13825"/>
<evidence type="ECO:0000313" key="6">
    <source>
        <dbReference type="Proteomes" id="UP000515312"/>
    </source>
</evidence>
<keyword evidence="6" id="KW-1185">Reference proteome</keyword>
<accession>A0A7G8BCJ3</accession>
<dbReference type="AlphaFoldDB" id="A0A7G8BCJ3"/>
<dbReference type="Pfam" id="PF14559">
    <property type="entry name" value="TPR_19"/>
    <property type="match status" value="1"/>
</dbReference>
<dbReference type="InterPro" id="IPR013105">
    <property type="entry name" value="TPR_2"/>
</dbReference>
<dbReference type="PANTHER" id="PTHR45586:SF1">
    <property type="entry name" value="LIPOPOLYSACCHARIDE ASSEMBLY PROTEIN B"/>
    <property type="match status" value="1"/>
</dbReference>
<feature type="repeat" description="TPR" evidence="3">
    <location>
        <begin position="249"/>
        <end position="282"/>
    </location>
</feature>
<dbReference type="InterPro" id="IPR051012">
    <property type="entry name" value="CellSynth/LPSAsmb/PSIAsmb"/>
</dbReference>
<dbReference type="EMBL" id="CP060394">
    <property type="protein sequence ID" value="QNI30263.1"/>
    <property type="molecule type" value="Genomic_DNA"/>
</dbReference>